<dbReference type="RefSeq" id="WP_191284078.1">
    <property type="nucleotide sequence ID" value="NZ_BNAI01000008.1"/>
</dbReference>
<dbReference type="InterPro" id="IPR029056">
    <property type="entry name" value="Ribokinase-like"/>
</dbReference>
<evidence type="ECO:0000313" key="9">
    <source>
        <dbReference type="Proteomes" id="UP000617531"/>
    </source>
</evidence>
<reference evidence="8" key="2">
    <citation type="submission" date="2020-09" db="EMBL/GenBank/DDBJ databases">
        <authorList>
            <person name="Sun Q."/>
            <person name="Zhou Y."/>
        </authorList>
    </citation>
    <scope>NUCLEOTIDE SEQUENCE</scope>
    <source>
        <strain evidence="8">CGMCC 1.16548</strain>
    </source>
</reference>
<dbReference type="EMBL" id="BNAI01000008">
    <property type="protein sequence ID" value="GHF24626.1"/>
    <property type="molecule type" value="Genomic_DNA"/>
</dbReference>
<comment type="caution">
    <text evidence="8">The sequence shown here is derived from an EMBL/GenBank/DDBJ whole genome shotgun (WGS) entry which is preliminary data.</text>
</comment>
<proteinExistence type="inferred from homology"/>
<dbReference type="PANTHER" id="PTHR46566:SF2">
    <property type="entry name" value="ATP-DEPENDENT 6-PHOSPHOFRUCTOKINASE ISOZYME 2"/>
    <property type="match status" value="1"/>
</dbReference>
<keyword evidence="5" id="KW-0067">ATP-binding</keyword>
<accession>A0A8J3M3X2</accession>
<dbReference type="AlphaFoldDB" id="A0A8J3M3X2"/>
<keyword evidence="2 6" id="KW-0808">Transferase</keyword>
<keyword evidence="3" id="KW-0547">Nucleotide-binding</keyword>
<dbReference type="GO" id="GO:0016301">
    <property type="term" value="F:kinase activity"/>
    <property type="evidence" value="ECO:0007669"/>
    <property type="project" value="UniProtKB-KW"/>
</dbReference>
<dbReference type="GO" id="GO:0016773">
    <property type="term" value="F:phosphotransferase activity, alcohol group as acceptor"/>
    <property type="evidence" value="ECO:0007669"/>
    <property type="project" value="InterPro"/>
</dbReference>
<dbReference type="InterPro" id="IPR011611">
    <property type="entry name" value="PfkB_dom"/>
</dbReference>
<keyword evidence="9" id="KW-1185">Reference proteome</keyword>
<dbReference type="GO" id="GO:0005524">
    <property type="term" value="F:ATP binding"/>
    <property type="evidence" value="ECO:0007669"/>
    <property type="project" value="UniProtKB-KW"/>
</dbReference>
<evidence type="ECO:0000259" key="7">
    <source>
        <dbReference type="Pfam" id="PF00294"/>
    </source>
</evidence>
<protein>
    <submittedName>
        <fullName evidence="8">1-phosphofructokinase</fullName>
    </submittedName>
</protein>
<dbReference type="SUPFAM" id="SSF53613">
    <property type="entry name" value="Ribokinase-like"/>
    <property type="match status" value="1"/>
</dbReference>
<dbReference type="PANTHER" id="PTHR46566">
    <property type="entry name" value="1-PHOSPHOFRUCTOKINASE-RELATED"/>
    <property type="match status" value="1"/>
</dbReference>
<dbReference type="InterPro" id="IPR017583">
    <property type="entry name" value="Tagatose/fructose_Pkinase"/>
</dbReference>
<dbReference type="GO" id="GO:0005975">
    <property type="term" value="P:carbohydrate metabolic process"/>
    <property type="evidence" value="ECO:0007669"/>
    <property type="project" value="InterPro"/>
</dbReference>
<sequence length="341" mass="35564">MSDVVIFAPSPVLEITVEEHQADGDVHVHAGGQGVWQARMLLSLGRDVVLCSALSGETGRVLAHLLQEEGIRVAGIRRVARGGVYVHDRRDGERKPIIESGGDALTRHEQDELYGLTLRTGLDAKLVILSGPHGEGIVPADFYRRLAADLRTGGVRVVVDLAGERLDAALAGRVTVAKVSDEELLADGRIAKKSNIDQIVAAMRALHDAGAEVVVVTRAEESAFLLQDGAIHEVVAPRMEVVDSAGAGDSFVGAFCSVLAVGGSVSDAVLLGAAAGAQNVTRHGLGTGEAATIERLRELVVLRPLPGGGAPEAPAPPAREISPDDLAHLVEEATHTGEATP</sequence>
<name>A0A8J3M3X2_9MICO</name>
<dbReference type="Gene3D" id="3.40.1190.20">
    <property type="match status" value="1"/>
</dbReference>
<evidence type="ECO:0000256" key="3">
    <source>
        <dbReference type="ARBA" id="ARBA00022741"/>
    </source>
</evidence>
<evidence type="ECO:0000256" key="4">
    <source>
        <dbReference type="ARBA" id="ARBA00022777"/>
    </source>
</evidence>
<evidence type="ECO:0000256" key="2">
    <source>
        <dbReference type="ARBA" id="ARBA00022679"/>
    </source>
</evidence>
<feature type="domain" description="Carbohydrate kinase PfkB" evidence="7">
    <location>
        <begin position="16"/>
        <end position="287"/>
    </location>
</feature>
<evidence type="ECO:0000256" key="6">
    <source>
        <dbReference type="PIRNR" id="PIRNR000535"/>
    </source>
</evidence>
<dbReference type="PIRSF" id="PIRSF000535">
    <property type="entry name" value="1PFK/6PFK/LacC"/>
    <property type="match status" value="1"/>
</dbReference>
<comment type="similarity">
    <text evidence="1">Belongs to the carbohydrate kinase PfkB family.</text>
</comment>
<organism evidence="8 9">
    <name type="scientific">Pseudolysinimonas yzui</name>
    <dbReference type="NCBI Taxonomy" id="2708254"/>
    <lineage>
        <taxon>Bacteria</taxon>
        <taxon>Bacillati</taxon>
        <taxon>Actinomycetota</taxon>
        <taxon>Actinomycetes</taxon>
        <taxon>Micrococcales</taxon>
        <taxon>Microbacteriaceae</taxon>
        <taxon>Pseudolysinimonas</taxon>
    </lineage>
</organism>
<dbReference type="Proteomes" id="UP000617531">
    <property type="component" value="Unassembled WGS sequence"/>
</dbReference>
<reference evidence="8" key="1">
    <citation type="journal article" date="2014" name="Int. J. Syst. Evol. Microbiol.">
        <title>Complete genome sequence of Corynebacterium casei LMG S-19264T (=DSM 44701T), isolated from a smear-ripened cheese.</title>
        <authorList>
            <consortium name="US DOE Joint Genome Institute (JGI-PGF)"/>
            <person name="Walter F."/>
            <person name="Albersmeier A."/>
            <person name="Kalinowski J."/>
            <person name="Ruckert C."/>
        </authorList>
    </citation>
    <scope>NUCLEOTIDE SEQUENCE</scope>
    <source>
        <strain evidence="8">CGMCC 1.16548</strain>
    </source>
</reference>
<evidence type="ECO:0000256" key="1">
    <source>
        <dbReference type="ARBA" id="ARBA00010688"/>
    </source>
</evidence>
<keyword evidence="4" id="KW-0418">Kinase</keyword>
<evidence type="ECO:0000256" key="5">
    <source>
        <dbReference type="ARBA" id="ARBA00022840"/>
    </source>
</evidence>
<dbReference type="Pfam" id="PF00294">
    <property type="entry name" value="PfkB"/>
    <property type="match status" value="1"/>
</dbReference>
<gene>
    <name evidence="8" type="primary">fruK</name>
    <name evidence="8" type="ORF">GCM10011600_27170</name>
</gene>
<evidence type="ECO:0000313" key="8">
    <source>
        <dbReference type="EMBL" id="GHF24626.1"/>
    </source>
</evidence>